<dbReference type="RefSeq" id="XP_025431579.1">
    <property type="nucleotide sequence ID" value="XM_025578101.1"/>
</dbReference>
<feature type="compositionally biased region" description="Polar residues" evidence="1">
    <location>
        <begin position="514"/>
        <end position="532"/>
    </location>
</feature>
<feature type="compositionally biased region" description="Polar residues" evidence="1">
    <location>
        <begin position="596"/>
        <end position="606"/>
    </location>
</feature>
<dbReference type="EMBL" id="KZ821231">
    <property type="protein sequence ID" value="PYH45597.1"/>
    <property type="molecule type" value="Genomic_DNA"/>
</dbReference>
<dbReference type="OrthoDB" id="5343429at2759"/>
<dbReference type="AlphaFoldDB" id="A0A318ZFW1"/>
<evidence type="ECO:0000313" key="3">
    <source>
        <dbReference type="Proteomes" id="UP000248349"/>
    </source>
</evidence>
<sequence>MTSLLDKALFHLLFSDKKKKVTQFLRTTTPDTLLTSLHTKLLREAKAITTTNPQTIFNASCIRDPSSQTQPYWTQEILQAHLVKTHPTTTISHATITLLWSCFCRYAYHPFPSDAAASRLKLELPAFERAFTLLCLSGTKLLGLVEDDFGYCWGRVEESCSCPRRMTRLLRSISVSVSVSNTPVLSPDPPTSAKGIMDTSLTDEVIDAILPVCPAHPKVFPSVEQLAPLAGRLLRESGEGGEEREYRVRKADLAAWLGLILRVGVSAGSTWGRGIYYGSFDDVGNETEELARGLASAVCSGKEEEEVLSTELAVRGLEVLPNLEQAFHQLWATIFQPPRQPGVESSIEAEGIETATRTRTATDKGTGPDTLLHAISLFIPPFPPHSRADIHRKVKPITFHKRFDSTEDGLHLDLAAWIFQQKVSPAEKPPKARLVLFVGQPHPTDENLQVHLNHSDEEDKHMNPNPTDRKKNSPVVVGAFFPASTTTQKRTTDILAEPELLFQLRPSFTLTQCNAESRTSGGPAASTSQGDNHNTDPAEHTDASPASSECIRIGIPNIAEIQLDPATRHTIVFLPCKPVAAAAAAAAGRISNSHRNVATRSPCGTSSEKDVTSEYTTAPDNTGDPHDTTTTSFQLTNLTIWDVEGGPNYDSSW</sequence>
<dbReference type="GeneID" id="37079330"/>
<evidence type="ECO:0000313" key="2">
    <source>
        <dbReference type="EMBL" id="PYH45597.1"/>
    </source>
</evidence>
<reference evidence="2 3" key="1">
    <citation type="submission" date="2016-12" db="EMBL/GenBank/DDBJ databases">
        <title>The genomes of Aspergillus section Nigri reveals drivers in fungal speciation.</title>
        <authorList>
            <consortium name="DOE Joint Genome Institute"/>
            <person name="Vesth T.C."/>
            <person name="Nybo J."/>
            <person name="Theobald S."/>
            <person name="Brandl J."/>
            <person name="Frisvad J.C."/>
            <person name="Nielsen K.F."/>
            <person name="Lyhne E.K."/>
            <person name="Kogle M.E."/>
            <person name="Kuo A."/>
            <person name="Riley R."/>
            <person name="Clum A."/>
            <person name="Nolan M."/>
            <person name="Lipzen A."/>
            <person name="Salamov A."/>
            <person name="Henrissat B."/>
            <person name="Wiebenga A."/>
            <person name="De Vries R.P."/>
            <person name="Grigoriev I.V."/>
            <person name="Mortensen U.H."/>
            <person name="Andersen M.R."/>
            <person name="Baker S.E."/>
        </authorList>
    </citation>
    <scope>NUCLEOTIDE SEQUENCE [LARGE SCALE GENOMIC DNA]</scope>
    <source>
        <strain evidence="2 3">JOP 1030-1</strain>
    </source>
</reference>
<evidence type="ECO:0008006" key="4">
    <source>
        <dbReference type="Google" id="ProtNLM"/>
    </source>
</evidence>
<feature type="region of interest" description="Disordered" evidence="1">
    <location>
        <begin position="596"/>
        <end position="628"/>
    </location>
</feature>
<gene>
    <name evidence="2" type="ORF">BP01DRAFT_391742</name>
</gene>
<evidence type="ECO:0000256" key="1">
    <source>
        <dbReference type="SAM" id="MobiDB-lite"/>
    </source>
</evidence>
<protein>
    <recommendedName>
        <fullName evidence="4">TLDc domain-containing protein</fullName>
    </recommendedName>
</protein>
<organism evidence="2 3">
    <name type="scientific">Aspergillus saccharolyticus JOP 1030-1</name>
    <dbReference type="NCBI Taxonomy" id="1450539"/>
    <lineage>
        <taxon>Eukaryota</taxon>
        <taxon>Fungi</taxon>
        <taxon>Dikarya</taxon>
        <taxon>Ascomycota</taxon>
        <taxon>Pezizomycotina</taxon>
        <taxon>Eurotiomycetes</taxon>
        <taxon>Eurotiomycetidae</taxon>
        <taxon>Eurotiales</taxon>
        <taxon>Aspergillaceae</taxon>
        <taxon>Aspergillus</taxon>
        <taxon>Aspergillus subgen. Circumdati</taxon>
    </lineage>
</organism>
<feature type="compositionally biased region" description="Basic and acidic residues" evidence="1">
    <location>
        <begin position="533"/>
        <end position="542"/>
    </location>
</feature>
<name>A0A318ZFW1_9EURO</name>
<dbReference type="Proteomes" id="UP000248349">
    <property type="component" value="Unassembled WGS sequence"/>
</dbReference>
<accession>A0A318ZFW1</accession>
<feature type="region of interest" description="Disordered" evidence="1">
    <location>
        <begin position="514"/>
        <end position="547"/>
    </location>
</feature>
<keyword evidence="3" id="KW-1185">Reference proteome</keyword>
<proteinExistence type="predicted"/>